<name>C1BE50_RHOOB</name>
<geneLocation type="plasmid" evidence="2 3">
    <name>pROB02</name>
</geneLocation>
<dbReference type="RefSeq" id="WP_005264128.1">
    <property type="nucleotide sequence ID" value="NC_012521.1"/>
</dbReference>
<evidence type="ECO:0000256" key="1">
    <source>
        <dbReference type="SAM" id="MobiDB-lite"/>
    </source>
</evidence>
<proteinExistence type="predicted"/>
<sequence length="305" mass="34329">MTQSPHQFRASIQQRLKNRSASSGQPLQQLRRTYVMTRFLARVFDADPDGWVLKGGTGMMVRLPKARYSKDVDLMSTAFTDIADAIDKLREILRHEVDPFTYTIARKEDIADDKGARISVQVRLGTTVFDNFPIDLVTHRGLVGPVEIHPIPHVIDLGDTVEPVRVRVYPIADQIADKLCAIYEYHLRNGQPPPGDTSTRYRDLVDLLLISQSLPIPLGQAVEALENQRRVRNHMELPPELRTPGPDWHDNWPAQAKGSPLPDSLHELNAALTAAAGCYNSILAGIPTTSREATWDHLRQQWAER</sequence>
<keyword evidence="2" id="KW-0614">Plasmid</keyword>
<organism evidence="2 3">
    <name type="scientific">Rhodococcus opacus (strain B4)</name>
    <dbReference type="NCBI Taxonomy" id="632772"/>
    <lineage>
        <taxon>Bacteria</taxon>
        <taxon>Bacillati</taxon>
        <taxon>Actinomycetota</taxon>
        <taxon>Actinomycetes</taxon>
        <taxon>Mycobacteriales</taxon>
        <taxon>Nocardiaceae</taxon>
        <taxon>Rhodococcus</taxon>
    </lineage>
</organism>
<reference evidence="2 3" key="1">
    <citation type="journal article" date="2005" name="J. Biosci. Bioeng.">
        <title>Isolation and characterization of benzene-tolerant Rhodococcus opacus strains.</title>
        <authorList>
            <person name="Na K.S."/>
            <person name="Kuroda A."/>
            <person name="Takiguchi N."/>
            <person name="Ikeda T."/>
            <person name="Ohtake H."/>
            <person name="Kato J."/>
        </authorList>
    </citation>
    <scope>NUCLEOTIDE SEQUENCE [LARGE SCALE GENOMIC DNA]</scope>
    <source>
        <strain evidence="2 3">B4</strain>
        <plasmid evidence="2">pROB02</plasmid>
    </source>
</reference>
<feature type="region of interest" description="Disordered" evidence="1">
    <location>
        <begin position="1"/>
        <end position="27"/>
    </location>
</feature>
<dbReference type="InterPro" id="IPR014942">
    <property type="entry name" value="AbiEii"/>
</dbReference>
<evidence type="ECO:0000313" key="3">
    <source>
        <dbReference type="Proteomes" id="UP000002212"/>
    </source>
</evidence>
<dbReference type="PATRIC" id="fig|632772.20.peg.8630"/>
<protein>
    <recommendedName>
        <fullName evidence="4">Nucleotidyl transferase AbiEii/AbiGii toxin family protein</fullName>
    </recommendedName>
</protein>
<dbReference type="HOGENOM" id="CLU_069582_0_0_11"/>
<dbReference type="Proteomes" id="UP000002212">
    <property type="component" value="Plasmid pROB02"/>
</dbReference>
<dbReference type="OrthoDB" id="4084402at2"/>
<reference evidence="2 3" key="2">
    <citation type="submission" date="2009-03" db="EMBL/GenBank/DDBJ databases">
        <title>Comparison of the complete genome sequences of Rhodococcus erythropolis PR4 and Rhodococcus opacus B4.</title>
        <authorList>
            <person name="Takarada H."/>
            <person name="Sekine M."/>
            <person name="Hosoyama A."/>
            <person name="Yamada R."/>
            <person name="Fujisawa T."/>
            <person name="Omata S."/>
            <person name="Shimizu A."/>
            <person name="Tsukatani N."/>
            <person name="Tanikawa S."/>
            <person name="Fujita N."/>
            <person name="Harayama S."/>
        </authorList>
    </citation>
    <scope>NUCLEOTIDE SEQUENCE [LARGE SCALE GENOMIC DNA]</scope>
    <source>
        <strain evidence="2 3">B4</strain>
        <plasmid evidence="2 3">pROB02</plasmid>
    </source>
</reference>
<accession>C1BE50</accession>
<gene>
    <name evidence="2" type="ordered locus">ROP_pROB02-02460</name>
</gene>
<evidence type="ECO:0008006" key="4">
    <source>
        <dbReference type="Google" id="ProtNLM"/>
    </source>
</evidence>
<dbReference type="KEGG" id="rop:ROP_pROB02-02460"/>
<evidence type="ECO:0000313" key="2">
    <source>
        <dbReference type="EMBL" id="BAH47253.1"/>
    </source>
</evidence>
<dbReference type="Pfam" id="PF08843">
    <property type="entry name" value="AbiEii"/>
    <property type="match status" value="1"/>
</dbReference>
<dbReference type="EMBL" id="AP011117">
    <property type="protein sequence ID" value="BAH47253.1"/>
    <property type="molecule type" value="Genomic_DNA"/>
</dbReference>
<dbReference type="AlphaFoldDB" id="C1BE50"/>